<dbReference type="RefSeq" id="WP_258307968.1">
    <property type="nucleotide sequence ID" value="NZ_QGGT01000002.1"/>
</dbReference>
<dbReference type="AlphaFoldDB" id="A0A316ES02"/>
<keyword evidence="4" id="KW-1185">Reference proteome</keyword>
<dbReference type="Proteomes" id="UP000245754">
    <property type="component" value="Unassembled WGS sequence"/>
</dbReference>
<gene>
    <name evidence="3" type="ORF">C7419_102276</name>
</gene>
<keyword evidence="2" id="KW-1133">Transmembrane helix</keyword>
<evidence type="ECO:0000313" key="3">
    <source>
        <dbReference type="EMBL" id="PWK35001.1"/>
    </source>
</evidence>
<organism evidence="3 4">
    <name type="scientific">Cupriavidus plantarum</name>
    <dbReference type="NCBI Taxonomy" id="942865"/>
    <lineage>
        <taxon>Bacteria</taxon>
        <taxon>Pseudomonadati</taxon>
        <taxon>Pseudomonadota</taxon>
        <taxon>Betaproteobacteria</taxon>
        <taxon>Burkholderiales</taxon>
        <taxon>Burkholderiaceae</taxon>
        <taxon>Cupriavidus</taxon>
    </lineage>
</organism>
<protein>
    <submittedName>
        <fullName evidence="3">Uncharacterized protein</fullName>
    </submittedName>
</protein>
<evidence type="ECO:0000256" key="1">
    <source>
        <dbReference type="SAM" id="MobiDB-lite"/>
    </source>
</evidence>
<sequence length="187" mass="20170">MHIPISEHSYHPTAQEPACTQHEHARSGAAVILRRAAISGASASLVSTGILALAGVRDCASAVAPINAVSHWLWADRAFRRHDLTVAHTVMGYVIHHAMSVMWAAGYEGYLAWRNPRESLLHAIGAGVAFATVAAVVDLRLTPERLTPGFERKLAPRALLAVYVGFGLALSAVKVWNFFMGGRQRDG</sequence>
<keyword evidence="2" id="KW-0812">Transmembrane</keyword>
<comment type="caution">
    <text evidence="3">The sequence shown here is derived from an EMBL/GenBank/DDBJ whole genome shotgun (WGS) entry which is preliminary data.</text>
</comment>
<keyword evidence="2" id="KW-0472">Membrane</keyword>
<feature type="transmembrane region" description="Helical" evidence="2">
    <location>
        <begin position="86"/>
        <end position="107"/>
    </location>
</feature>
<dbReference type="EMBL" id="QGGT01000002">
    <property type="protein sequence ID" value="PWK35001.1"/>
    <property type="molecule type" value="Genomic_DNA"/>
</dbReference>
<evidence type="ECO:0000313" key="4">
    <source>
        <dbReference type="Proteomes" id="UP000245754"/>
    </source>
</evidence>
<feature type="transmembrane region" description="Helical" evidence="2">
    <location>
        <begin position="119"/>
        <end position="137"/>
    </location>
</feature>
<name>A0A316ES02_9BURK</name>
<feature type="region of interest" description="Disordered" evidence="1">
    <location>
        <begin position="1"/>
        <end position="21"/>
    </location>
</feature>
<reference evidence="3 4" key="1">
    <citation type="submission" date="2018-05" db="EMBL/GenBank/DDBJ databases">
        <title>Genomic Encyclopedia of Type Strains, Phase IV (KMG-V): Genome sequencing to study the core and pangenomes of soil and plant-associated prokaryotes.</title>
        <authorList>
            <person name="Whitman W."/>
        </authorList>
    </citation>
    <scope>NUCLEOTIDE SEQUENCE [LARGE SCALE GENOMIC DNA]</scope>
    <source>
        <strain evidence="3 4">SLV-132</strain>
    </source>
</reference>
<accession>A0A316ES02</accession>
<evidence type="ECO:0000256" key="2">
    <source>
        <dbReference type="SAM" id="Phobius"/>
    </source>
</evidence>
<feature type="transmembrane region" description="Helical" evidence="2">
    <location>
        <begin position="158"/>
        <end position="179"/>
    </location>
</feature>
<proteinExistence type="predicted"/>